<protein>
    <submittedName>
        <fullName evidence="6">LysR family transcriptional regulator</fullName>
    </submittedName>
</protein>
<dbReference type="Pfam" id="PF03466">
    <property type="entry name" value="LysR_substrate"/>
    <property type="match status" value="1"/>
</dbReference>
<dbReference type="PANTHER" id="PTHR30537:SF79">
    <property type="entry name" value="TRANSCRIPTIONAL REGULATOR-RELATED"/>
    <property type="match status" value="1"/>
</dbReference>
<dbReference type="PROSITE" id="PS50931">
    <property type="entry name" value="HTH_LYSR"/>
    <property type="match status" value="1"/>
</dbReference>
<gene>
    <name evidence="6" type="ORF">EJN92_04090</name>
</gene>
<dbReference type="Gene3D" id="1.10.10.10">
    <property type="entry name" value="Winged helix-like DNA-binding domain superfamily/Winged helix DNA-binding domain"/>
    <property type="match status" value="1"/>
</dbReference>
<organism evidence="6 7">
    <name type="scientific">Undibacterium parvum</name>
    <dbReference type="NCBI Taxonomy" id="401471"/>
    <lineage>
        <taxon>Bacteria</taxon>
        <taxon>Pseudomonadati</taxon>
        <taxon>Pseudomonadota</taxon>
        <taxon>Betaproteobacteria</taxon>
        <taxon>Burkholderiales</taxon>
        <taxon>Oxalobacteraceae</taxon>
        <taxon>Undibacterium</taxon>
    </lineage>
</organism>
<dbReference type="InterPro" id="IPR005119">
    <property type="entry name" value="LysR_subst-bd"/>
</dbReference>
<name>A0A3Q9BPS6_9BURK</name>
<sequence>MTKRLPPLQSLLAFESAARLGGISRAALELALTQSAITHQIQNLEAWVGQALFSRAGRGVKLTAAGEIFSETVRLTLKTLTDGRERIEPYRNPDSVLLACAPDFASGWLMPRLRRLREQHPKLEVWLITQDELREIDRIDVDLIISTQELSNAEMSSVKLLDDTAVAVCGPELAQRLLALPFPQVLQAAPLIIDEAYPEWAPWLAEQKIISQRGITLEDTRLRLQAAEEELGIAMLSRLTAEAALRKGRVIALTQIPSLPLPQKWLTKSKLLARTPAVEIVFEWLRISA</sequence>
<dbReference type="AlphaFoldDB" id="A0A3Q9BPS6"/>
<evidence type="ECO:0000256" key="3">
    <source>
        <dbReference type="ARBA" id="ARBA00023125"/>
    </source>
</evidence>
<dbReference type="SUPFAM" id="SSF46785">
    <property type="entry name" value="Winged helix' DNA-binding domain"/>
    <property type="match status" value="1"/>
</dbReference>
<dbReference type="GO" id="GO:0003700">
    <property type="term" value="F:DNA-binding transcription factor activity"/>
    <property type="evidence" value="ECO:0007669"/>
    <property type="project" value="InterPro"/>
</dbReference>
<dbReference type="KEGG" id="upv:EJN92_04090"/>
<dbReference type="Pfam" id="PF00126">
    <property type="entry name" value="HTH_1"/>
    <property type="match status" value="1"/>
</dbReference>
<dbReference type="EMBL" id="CP034464">
    <property type="protein sequence ID" value="AZP11256.1"/>
    <property type="molecule type" value="Genomic_DNA"/>
</dbReference>
<evidence type="ECO:0000256" key="1">
    <source>
        <dbReference type="ARBA" id="ARBA00009437"/>
    </source>
</evidence>
<evidence type="ECO:0000313" key="7">
    <source>
        <dbReference type="Proteomes" id="UP000275663"/>
    </source>
</evidence>
<dbReference type="PRINTS" id="PR00039">
    <property type="entry name" value="HTHLYSR"/>
</dbReference>
<dbReference type="InterPro" id="IPR036390">
    <property type="entry name" value="WH_DNA-bd_sf"/>
</dbReference>
<feature type="domain" description="HTH lysR-type" evidence="5">
    <location>
        <begin position="6"/>
        <end position="63"/>
    </location>
</feature>
<evidence type="ECO:0000259" key="5">
    <source>
        <dbReference type="PROSITE" id="PS50931"/>
    </source>
</evidence>
<reference evidence="6 7" key="1">
    <citation type="journal article" date="2011" name="Int. J. Syst. Evol. Microbiol.">
        <title>Description of Undibacterium oligocarboniphilum sp. nov., isolated from purified water, and Undibacterium pigrum strain CCUG 49012 as the type strain of Undibacterium parvum sp. nov., and emended descriptions of the genus Undibacterium and the species Undibacterium pigrum.</title>
        <authorList>
            <person name="Eder W."/>
            <person name="Wanner G."/>
            <person name="Ludwig W."/>
            <person name="Busse H.J."/>
            <person name="Ziemke-Kageler F."/>
            <person name="Lang E."/>
        </authorList>
    </citation>
    <scope>NUCLEOTIDE SEQUENCE [LARGE SCALE GENOMIC DNA]</scope>
    <source>
        <strain evidence="6 7">DSM 23061</strain>
    </source>
</reference>
<evidence type="ECO:0000256" key="4">
    <source>
        <dbReference type="ARBA" id="ARBA00023163"/>
    </source>
</evidence>
<dbReference type="OrthoDB" id="464481at2"/>
<comment type="similarity">
    <text evidence="1">Belongs to the LysR transcriptional regulatory family.</text>
</comment>
<dbReference type="Gene3D" id="3.40.190.10">
    <property type="entry name" value="Periplasmic binding protein-like II"/>
    <property type="match status" value="2"/>
</dbReference>
<keyword evidence="3" id="KW-0238">DNA-binding</keyword>
<dbReference type="InterPro" id="IPR036388">
    <property type="entry name" value="WH-like_DNA-bd_sf"/>
</dbReference>
<evidence type="ECO:0000256" key="2">
    <source>
        <dbReference type="ARBA" id="ARBA00023015"/>
    </source>
</evidence>
<dbReference type="InterPro" id="IPR000847">
    <property type="entry name" value="LysR_HTH_N"/>
</dbReference>
<dbReference type="GO" id="GO:0043565">
    <property type="term" value="F:sequence-specific DNA binding"/>
    <property type="evidence" value="ECO:0007669"/>
    <property type="project" value="TreeGrafter"/>
</dbReference>
<keyword evidence="7" id="KW-1185">Reference proteome</keyword>
<dbReference type="SUPFAM" id="SSF53850">
    <property type="entry name" value="Periplasmic binding protein-like II"/>
    <property type="match status" value="1"/>
</dbReference>
<evidence type="ECO:0000313" key="6">
    <source>
        <dbReference type="EMBL" id="AZP11256.1"/>
    </source>
</evidence>
<dbReference type="Proteomes" id="UP000275663">
    <property type="component" value="Chromosome"/>
</dbReference>
<dbReference type="PANTHER" id="PTHR30537">
    <property type="entry name" value="HTH-TYPE TRANSCRIPTIONAL REGULATOR"/>
    <property type="match status" value="1"/>
</dbReference>
<keyword evidence="2" id="KW-0805">Transcription regulation</keyword>
<accession>A0A3Q9BPS6</accession>
<dbReference type="InterPro" id="IPR058163">
    <property type="entry name" value="LysR-type_TF_proteobact-type"/>
</dbReference>
<dbReference type="RefSeq" id="WP_126126644.1">
    <property type="nucleotide sequence ID" value="NZ_CP034464.1"/>
</dbReference>
<proteinExistence type="inferred from homology"/>
<dbReference type="GO" id="GO:0006351">
    <property type="term" value="P:DNA-templated transcription"/>
    <property type="evidence" value="ECO:0007669"/>
    <property type="project" value="TreeGrafter"/>
</dbReference>
<keyword evidence="4" id="KW-0804">Transcription</keyword>